<comment type="caution">
    <text evidence="1">The sequence shown here is derived from an EMBL/GenBank/DDBJ whole genome shotgun (WGS) entry which is preliminary data.</text>
</comment>
<dbReference type="Proteomes" id="UP000823775">
    <property type="component" value="Unassembled WGS sequence"/>
</dbReference>
<evidence type="ECO:0000313" key="1">
    <source>
        <dbReference type="EMBL" id="MCD9639962.1"/>
    </source>
</evidence>
<proteinExistence type="predicted"/>
<gene>
    <name evidence="1" type="ORF">HAX54_024959</name>
</gene>
<keyword evidence="2" id="KW-1185">Reference proteome</keyword>
<reference evidence="1 2" key="1">
    <citation type="journal article" date="2021" name="BMC Genomics">
        <title>Datura genome reveals duplications of psychoactive alkaloid biosynthetic genes and high mutation rate following tissue culture.</title>
        <authorList>
            <person name="Rajewski A."/>
            <person name="Carter-House D."/>
            <person name="Stajich J."/>
            <person name="Litt A."/>
        </authorList>
    </citation>
    <scope>NUCLEOTIDE SEQUENCE [LARGE SCALE GENOMIC DNA]</scope>
    <source>
        <strain evidence="1">AR-01</strain>
    </source>
</reference>
<name>A0ABS8UYX6_DATST</name>
<protein>
    <submittedName>
        <fullName evidence="1">Uncharacterized protein</fullName>
    </submittedName>
</protein>
<sequence length="219" mass="24849">MLEGERKEFNPIIKAMALIGKGKRRNRVEPMVLALQQMIEVETYVKPEFLSNVAFYKDVGNVFIRQATDLVGNTIQNPKSMKEKMKVCGPRFVSEDGKAKGLKNLVAKIKDEFSNYMPLRMEEMQINNVRARCLKGFKREECTGDFLILQRIIKIYKVDGVETRSEVIYIGDGASKVGSSKTLKEEIVSMIKETTMVRDLIVIIIFEEGNVISSSPIDC</sequence>
<dbReference type="EMBL" id="JACEIK010003027">
    <property type="protein sequence ID" value="MCD9639962.1"/>
    <property type="molecule type" value="Genomic_DNA"/>
</dbReference>
<evidence type="ECO:0000313" key="2">
    <source>
        <dbReference type="Proteomes" id="UP000823775"/>
    </source>
</evidence>
<organism evidence="1 2">
    <name type="scientific">Datura stramonium</name>
    <name type="common">Jimsonweed</name>
    <name type="synonym">Common thornapple</name>
    <dbReference type="NCBI Taxonomy" id="4076"/>
    <lineage>
        <taxon>Eukaryota</taxon>
        <taxon>Viridiplantae</taxon>
        <taxon>Streptophyta</taxon>
        <taxon>Embryophyta</taxon>
        <taxon>Tracheophyta</taxon>
        <taxon>Spermatophyta</taxon>
        <taxon>Magnoliopsida</taxon>
        <taxon>eudicotyledons</taxon>
        <taxon>Gunneridae</taxon>
        <taxon>Pentapetalae</taxon>
        <taxon>asterids</taxon>
        <taxon>lamiids</taxon>
        <taxon>Solanales</taxon>
        <taxon>Solanaceae</taxon>
        <taxon>Solanoideae</taxon>
        <taxon>Datureae</taxon>
        <taxon>Datura</taxon>
    </lineage>
</organism>
<accession>A0ABS8UYX6</accession>